<evidence type="ECO:0000256" key="1">
    <source>
        <dbReference type="SAM" id="MobiDB-lite"/>
    </source>
</evidence>
<evidence type="ECO:0000313" key="3">
    <source>
        <dbReference type="Proteomes" id="UP001153365"/>
    </source>
</evidence>
<feature type="compositionally biased region" description="Basic and acidic residues" evidence="1">
    <location>
        <begin position="138"/>
        <end position="149"/>
    </location>
</feature>
<gene>
    <name evidence="2" type="ORF">PPACK8108_LOCUS3979</name>
</gene>
<reference evidence="2" key="1">
    <citation type="submission" date="2022-06" db="EMBL/GenBank/DDBJ databases">
        <authorList>
            <consortium name="SYNGENTA / RWTH Aachen University"/>
        </authorList>
    </citation>
    <scope>NUCLEOTIDE SEQUENCE</scope>
</reference>
<feature type="compositionally biased region" description="Gly residues" evidence="1">
    <location>
        <begin position="124"/>
        <end position="133"/>
    </location>
</feature>
<dbReference type="AlphaFoldDB" id="A0AAV0AL11"/>
<comment type="caution">
    <text evidence="2">The sequence shown here is derived from an EMBL/GenBank/DDBJ whole genome shotgun (WGS) entry which is preliminary data.</text>
</comment>
<proteinExistence type="predicted"/>
<name>A0AAV0AL11_PHAPC</name>
<accession>A0AAV0AL11</accession>
<feature type="compositionally biased region" description="Gly residues" evidence="1">
    <location>
        <begin position="102"/>
        <end position="115"/>
    </location>
</feature>
<organism evidence="2 3">
    <name type="scientific">Phakopsora pachyrhizi</name>
    <name type="common">Asian soybean rust disease fungus</name>
    <dbReference type="NCBI Taxonomy" id="170000"/>
    <lineage>
        <taxon>Eukaryota</taxon>
        <taxon>Fungi</taxon>
        <taxon>Dikarya</taxon>
        <taxon>Basidiomycota</taxon>
        <taxon>Pucciniomycotina</taxon>
        <taxon>Pucciniomycetes</taxon>
        <taxon>Pucciniales</taxon>
        <taxon>Phakopsoraceae</taxon>
        <taxon>Phakopsora</taxon>
    </lineage>
</organism>
<keyword evidence="3" id="KW-1185">Reference proteome</keyword>
<feature type="region of interest" description="Disordered" evidence="1">
    <location>
        <begin position="51"/>
        <end position="149"/>
    </location>
</feature>
<feature type="compositionally biased region" description="Polar residues" evidence="1">
    <location>
        <begin position="63"/>
        <end position="75"/>
    </location>
</feature>
<sequence length="149" mass="15674">MCFNFEAHMEWCGGRFGKRGQGKGGAERGFCWILQGFEEEGVAVEGNGWHHWKEGQTLGGNAHQGQNGWSKTTGATDLPSLSPAPKSNPLNQDWGQNPNTGWAGGGDGRGGGDGWPGEDNGPLKGAGPGGGDRWPGPELERGAVEHKLP</sequence>
<dbReference type="EMBL" id="CALTRL010000711">
    <property type="protein sequence ID" value="CAH7669369.1"/>
    <property type="molecule type" value="Genomic_DNA"/>
</dbReference>
<evidence type="ECO:0000313" key="2">
    <source>
        <dbReference type="EMBL" id="CAH7669369.1"/>
    </source>
</evidence>
<protein>
    <submittedName>
        <fullName evidence="2">Uncharacterized protein</fullName>
    </submittedName>
</protein>
<feature type="compositionally biased region" description="Polar residues" evidence="1">
    <location>
        <begin position="88"/>
        <end position="100"/>
    </location>
</feature>
<dbReference type="Proteomes" id="UP001153365">
    <property type="component" value="Unassembled WGS sequence"/>
</dbReference>